<evidence type="ECO:0000256" key="1">
    <source>
        <dbReference type="SAM" id="MobiDB-lite"/>
    </source>
</evidence>
<dbReference type="EMBL" id="ML145182">
    <property type="protein sequence ID" value="TBU54738.1"/>
    <property type="molecule type" value="Genomic_DNA"/>
</dbReference>
<feature type="region of interest" description="Disordered" evidence="1">
    <location>
        <begin position="182"/>
        <end position="206"/>
    </location>
</feature>
<name>A0A4V2K750_9APHY</name>
<protein>
    <submittedName>
        <fullName evidence="2">Uncharacterized protein</fullName>
    </submittedName>
</protein>
<organism evidence="2 3">
    <name type="scientific">Dichomitus squalens</name>
    <dbReference type="NCBI Taxonomy" id="114155"/>
    <lineage>
        <taxon>Eukaryota</taxon>
        <taxon>Fungi</taxon>
        <taxon>Dikarya</taxon>
        <taxon>Basidiomycota</taxon>
        <taxon>Agaricomycotina</taxon>
        <taxon>Agaricomycetes</taxon>
        <taxon>Polyporales</taxon>
        <taxon>Polyporaceae</taxon>
        <taxon>Dichomitus</taxon>
    </lineage>
</organism>
<sequence length="219" mass="24395">MTTTASKTIYSPIPRQASTGTMLNSYSIFSPPVQGLQALRRPPVLSPLRQPNSPQIRRLLYKVVVATISQRLYRSKSPVAFPSPSGNPLQPLRSSLTTTLRHGPISVPFALQNAQQRLSHISVEDRAFGRRPKPSRRGKRLVSKLSPLYENDTHTLPPTIHNLTRQKTTLSRSRVSAVENTIPFPTETPPRSNSIPKGRKMRAVSYSVPRQPFAQLSTT</sequence>
<evidence type="ECO:0000313" key="3">
    <source>
        <dbReference type="Proteomes" id="UP000292082"/>
    </source>
</evidence>
<evidence type="ECO:0000313" key="2">
    <source>
        <dbReference type="EMBL" id="TBU54738.1"/>
    </source>
</evidence>
<keyword evidence="3" id="KW-1185">Reference proteome</keyword>
<dbReference type="AlphaFoldDB" id="A0A4V2K750"/>
<reference evidence="2 3" key="1">
    <citation type="submission" date="2019-01" db="EMBL/GenBank/DDBJ databases">
        <title>Draft genome sequences of three monokaryotic isolates of the white-rot basidiomycete fungus Dichomitus squalens.</title>
        <authorList>
            <consortium name="DOE Joint Genome Institute"/>
            <person name="Lopez S.C."/>
            <person name="Andreopoulos B."/>
            <person name="Pangilinan J."/>
            <person name="Lipzen A."/>
            <person name="Riley R."/>
            <person name="Ahrendt S."/>
            <person name="Ng V."/>
            <person name="Barry K."/>
            <person name="Daum C."/>
            <person name="Grigoriev I.V."/>
            <person name="Hilden K.S."/>
            <person name="Makela M.R."/>
            <person name="de Vries R.P."/>
        </authorList>
    </citation>
    <scope>NUCLEOTIDE SEQUENCE [LARGE SCALE GENOMIC DNA]</scope>
    <source>
        <strain evidence="2 3">CBS 464.89</strain>
    </source>
</reference>
<proteinExistence type="predicted"/>
<accession>A0A4V2K750</accession>
<dbReference type="Proteomes" id="UP000292082">
    <property type="component" value="Unassembled WGS sequence"/>
</dbReference>
<gene>
    <name evidence="2" type="ORF">BD310DRAFT_729829</name>
</gene>